<dbReference type="InterPro" id="IPR005850">
    <property type="entry name" value="GalP_Utransf_C"/>
</dbReference>
<dbReference type="Pfam" id="PF01087">
    <property type="entry name" value="GalP_UDP_transf"/>
    <property type="match status" value="1"/>
</dbReference>
<dbReference type="AlphaFoldDB" id="A0A6J7EM52"/>
<evidence type="ECO:0000256" key="5">
    <source>
        <dbReference type="ARBA" id="ARBA00012384"/>
    </source>
</evidence>
<evidence type="ECO:0000256" key="6">
    <source>
        <dbReference type="ARBA" id="ARBA00022679"/>
    </source>
</evidence>
<dbReference type="Pfam" id="PF02744">
    <property type="entry name" value="GalP_UDP_tr_C"/>
    <property type="match status" value="1"/>
</dbReference>
<evidence type="ECO:0000256" key="10">
    <source>
        <dbReference type="ARBA" id="ARBA00023144"/>
    </source>
</evidence>
<dbReference type="InterPro" id="IPR001937">
    <property type="entry name" value="GalP_UDPtransf1"/>
</dbReference>
<dbReference type="InterPro" id="IPR019779">
    <property type="entry name" value="GalP_UDPtransf1_His-AS"/>
</dbReference>
<dbReference type="InterPro" id="IPR005849">
    <property type="entry name" value="GalP_Utransf_N"/>
</dbReference>
<organism evidence="15">
    <name type="scientific">freshwater metagenome</name>
    <dbReference type="NCBI Taxonomy" id="449393"/>
    <lineage>
        <taxon>unclassified sequences</taxon>
        <taxon>metagenomes</taxon>
        <taxon>ecological metagenomes</taxon>
    </lineage>
</organism>
<evidence type="ECO:0000259" key="14">
    <source>
        <dbReference type="Pfam" id="PF02744"/>
    </source>
</evidence>
<evidence type="ECO:0000256" key="4">
    <source>
        <dbReference type="ARBA" id="ARBA00010951"/>
    </source>
</evidence>
<comment type="catalytic activity">
    <reaction evidence="1">
        <text>alpha-D-galactose 1-phosphate + UDP-alpha-D-glucose = alpha-D-glucose 1-phosphate + UDP-alpha-D-galactose</text>
        <dbReference type="Rhea" id="RHEA:13989"/>
        <dbReference type="ChEBI" id="CHEBI:58336"/>
        <dbReference type="ChEBI" id="CHEBI:58601"/>
        <dbReference type="ChEBI" id="CHEBI:58885"/>
        <dbReference type="ChEBI" id="CHEBI:66914"/>
        <dbReference type="EC" id="2.7.7.12"/>
    </reaction>
</comment>
<dbReference type="InterPro" id="IPR036265">
    <property type="entry name" value="HIT-like_sf"/>
</dbReference>
<protein>
    <recommendedName>
        <fullName evidence="12">UDP-glucose--hexose-1-phosphate uridylyltransferase</fullName>
        <ecNumber evidence="5">2.7.7.12</ecNumber>
    </recommendedName>
    <alternativeName>
        <fullName evidence="12">UDP-glucose--hexose-1-phosphate uridylyltransferase</fullName>
    </alternativeName>
</protein>
<evidence type="ECO:0000256" key="1">
    <source>
        <dbReference type="ARBA" id="ARBA00001107"/>
    </source>
</evidence>
<keyword evidence="10" id="KW-0299">Galactose metabolism</keyword>
<dbReference type="UniPathway" id="UPA00214"/>
<comment type="similarity">
    <text evidence="4">Belongs to the galactose-1-phosphate uridylyltransferase type 1 family.</text>
</comment>
<accession>A0A6J7EM52</accession>
<dbReference type="PROSITE" id="PS00117">
    <property type="entry name" value="GAL_P_UDP_TRANSF_I"/>
    <property type="match status" value="1"/>
</dbReference>
<dbReference type="GO" id="GO:0033499">
    <property type="term" value="P:galactose catabolic process via UDP-galactose, Leloir pathway"/>
    <property type="evidence" value="ECO:0007669"/>
    <property type="project" value="TreeGrafter"/>
</dbReference>
<dbReference type="Gene3D" id="3.30.428.10">
    <property type="entry name" value="HIT-like"/>
    <property type="match status" value="2"/>
</dbReference>
<dbReference type="GO" id="GO:0005737">
    <property type="term" value="C:cytoplasm"/>
    <property type="evidence" value="ECO:0007669"/>
    <property type="project" value="TreeGrafter"/>
</dbReference>
<feature type="domain" description="Galactose-1-phosphate uridyl transferase N-terminal" evidence="13">
    <location>
        <begin position="53"/>
        <end position="210"/>
    </location>
</feature>
<dbReference type="GO" id="GO:0008108">
    <property type="term" value="F:UDP-glucose:hexose-1-phosphate uridylyltransferase activity"/>
    <property type="evidence" value="ECO:0007669"/>
    <property type="project" value="UniProtKB-EC"/>
</dbReference>
<dbReference type="PANTHER" id="PTHR11943:SF1">
    <property type="entry name" value="GALACTOSE-1-PHOSPHATE URIDYLYLTRANSFERASE"/>
    <property type="match status" value="1"/>
</dbReference>
<evidence type="ECO:0000256" key="3">
    <source>
        <dbReference type="ARBA" id="ARBA00004947"/>
    </source>
</evidence>
<keyword evidence="9" id="KW-0862">Zinc</keyword>
<evidence type="ECO:0000256" key="2">
    <source>
        <dbReference type="ARBA" id="ARBA00001947"/>
    </source>
</evidence>
<comment type="cofactor">
    <cofactor evidence="2">
        <name>Zn(2+)</name>
        <dbReference type="ChEBI" id="CHEBI:29105"/>
    </cofactor>
</comment>
<dbReference type="PIRSF" id="PIRSF000808">
    <property type="entry name" value="GalT"/>
    <property type="match status" value="1"/>
</dbReference>
<dbReference type="PANTHER" id="PTHR11943">
    <property type="entry name" value="GALACTOSE-1-PHOSPHATE URIDYLYLTRANSFERASE"/>
    <property type="match status" value="1"/>
</dbReference>
<evidence type="ECO:0000256" key="12">
    <source>
        <dbReference type="ARBA" id="ARBA00030549"/>
    </source>
</evidence>
<dbReference type="EC" id="2.7.7.12" evidence="5"/>
<feature type="domain" description="Galactose-1-phosphate uridyl transferase C-terminal" evidence="14">
    <location>
        <begin position="222"/>
        <end position="371"/>
    </location>
</feature>
<dbReference type="GO" id="GO:0008270">
    <property type="term" value="F:zinc ion binding"/>
    <property type="evidence" value="ECO:0007669"/>
    <property type="project" value="InterPro"/>
</dbReference>
<evidence type="ECO:0000256" key="7">
    <source>
        <dbReference type="ARBA" id="ARBA00022695"/>
    </source>
</evidence>
<keyword evidence="6" id="KW-0808">Transferase</keyword>
<sequence length="373" mass="41840">MSTINEVKELSAGVVRTDRTMNDGRTIRYYDTAGQTRTVVDQREKEEQPGIGELRLDPLVNEWVAMAAHRQGRIFLPPKELCPLCPTTGELLTEIPEAQYEVVVFDNRSPSLRPPEGDFALPDLVGADTDEGIAAGKCEVICFTGDHGGSFKTLSPQRVRTLLEAWRDRTAELSQLSYIEHIAPFENRGEEIGVTLAHPHGQIYAYSYLPPRVVKMLAVAREHKEKTGHILFDDVLARELRDGVRIIARNEHWVAYTPYASRYPFEIHVVPLQPVADLTELSPAACDSFPSIAIEVMQRLDGVFGIEMAYIAAWHQAPVRQGRDVLRLHWQITSVRRAPGKLKYLAGSESAMGAFIMDMQPEQSAQQLKDVKL</sequence>
<proteinExistence type="inferred from homology"/>
<dbReference type="SUPFAM" id="SSF54197">
    <property type="entry name" value="HIT-like"/>
    <property type="match status" value="2"/>
</dbReference>
<name>A0A6J7EM52_9ZZZZ</name>
<evidence type="ECO:0000313" key="15">
    <source>
        <dbReference type="EMBL" id="CAB4884146.1"/>
    </source>
</evidence>
<keyword evidence="11" id="KW-0119">Carbohydrate metabolism</keyword>
<keyword evidence="7" id="KW-0548">Nucleotidyltransferase</keyword>
<gene>
    <name evidence="15" type="ORF">UFOPK3482_00423</name>
</gene>
<evidence type="ECO:0000256" key="8">
    <source>
        <dbReference type="ARBA" id="ARBA00022723"/>
    </source>
</evidence>
<reference evidence="15" key="1">
    <citation type="submission" date="2020-05" db="EMBL/GenBank/DDBJ databases">
        <authorList>
            <person name="Chiriac C."/>
            <person name="Salcher M."/>
            <person name="Ghai R."/>
            <person name="Kavagutti S V."/>
        </authorList>
    </citation>
    <scope>NUCLEOTIDE SEQUENCE</scope>
</reference>
<evidence type="ECO:0000259" key="13">
    <source>
        <dbReference type="Pfam" id="PF01087"/>
    </source>
</evidence>
<comment type="pathway">
    <text evidence="3">Carbohydrate metabolism; galactose metabolism.</text>
</comment>
<evidence type="ECO:0000256" key="11">
    <source>
        <dbReference type="ARBA" id="ARBA00023277"/>
    </source>
</evidence>
<dbReference type="EMBL" id="CAFBLZ010000024">
    <property type="protein sequence ID" value="CAB4884146.1"/>
    <property type="molecule type" value="Genomic_DNA"/>
</dbReference>
<dbReference type="NCBIfam" id="TIGR00209">
    <property type="entry name" value="galT_1"/>
    <property type="match status" value="1"/>
</dbReference>
<evidence type="ECO:0000256" key="9">
    <source>
        <dbReference type="ARBA" id="ARBA00022833"/>
    </source>
</evidence>
<keyword evidence="8" id="KW-0479">Metal-binding</keyword>